<comment type="caution">
    <text evidence="1">The sequence shown here is derived from an EMBL/GenBank/DDBJ whole genome shotgun (WGS) entry which is preliminary data.</text>
</comment>
<accession>A0ABW5DUN1</accession>
<dbReference type="GO" id="GO:0008233">
    <property type="term" value="F:peptidase activity"/>
    <property type="evidence" value="ECO:0007669"/>
    <property type="project" value="UniProtKB-KW"/>
</dbReference>
<evidence type="ECO:0000313" key="2">
    <source>
        <dbReference type="Proteomes" id="UP001597295"/>
    </source>
</evidence>
<dbReference type="Gene3D" id="2.40.10.120">
    <property type="match status" value="1"/>
</dbReference>
<gene>
    <name evidence="1" type="ORF">ACFSM5_08685</name>
</gene>
<dbReference type="GO" id="GO:0006508">
    <property type="term" value="P:proteolysis"/>
    <property type="evidence" value="ECO:0007669"/>
    <property type="project" value="UniProtKB-KW"/>
</dbReference>
<keyword evidence="2" id="KW-1185">Reference proteome</keyword>
<protein>
    <submittedName>
        <fullName evidence="1">Serine protease</fullName>
    </submittedName>
</protein>
<name>A0ABW5DUN1_9PROT</name>
<sequence>MPKTLIEQYSVSVSPLEMFFGEIFLSKGTAFFWISSGQTYLVTNWHNVTGVNPITGDNISSTGGRPNKIKFDLFIKGDLNRQITATMDLFVDDVPSWLEHPIYGRKVDVVCLQLNIPKTTEVFPINSLKKEDLQLRVGADVFVIGYPLGLGKLPIWKRASIATEPQLNVDDKPLIYVDTATSSGMSGSPVIRRSEMGVLENGDTLLGGGPSFRFIGVYSGRLVSPAGSLEAQLGFVWKAQVIDEIINGQARGAMP</sequence>
<dbReference type="InterPro" id="IPR009003">
    <property type="entry name" value="Peptidase_S1_PA"/>
</dbReference>
<proteinExistence type="predicted"/>
<dbReference type="Pfam" id="PF13365">
    <property type="entry name" value="Trypsin_2"/>
    <property type="match status" value="1"/>
</dbReference>
<dbReference type="EMBL" id="JBHUIP010000007">
    <property type="protein sequence ID" value="MFD2262960.1"/>
    <property type="molecule type" value="Genomic_DNA"/>
</dbReference>
<dbReference type="RefSeq" id="WP_379875929.1">
    <property type="nucleotide sequence ID" value="NZ_JBHUIP010000007.1"/>
</dbReference>
<keyword evidence="1" id="KW-0378">Hydrolase</keyword>
<dbReference type="Proteomes" id="UP001597295">
    <property type="component" value="Unassembled WGS sequence"/>
</dbReference>
<evidence type="ECO:0000313" key="1">
    <source>
        <dbReference type="EMBL" id="MFD2262960.1"/>
    </source>
</evidence>
<organism evidence="1 2">
    <name type="scientific">Lacibacterium aquatile</name>
    <dbReference type="NCBI Taxonomy" id="1168082"/>
    <lineage>
        <taxon>Bacteria</taxon>
        <taxon>Pseudomonadati</taxon>
        <taxon>Pseudomonadota</taxon>
        <taxon>Alphaproteobacteria</taxon>
        <taxon>Rhodospirillales</taxon>
        <taxon>Rhodospirillaceae</taxon>
    </lineage>
</organism>
<keyword evidence="1" id="KW-0645">Protease</keyword>
<dbReference type="SUPFAM" id="SSF50494">
    <property type="entry name" value="Trypsin-like serine proteases"/>
    <property type="match status" value="1"/>
</dbReference>
<reference evidence="2" key="1">
    <citation type="journal article" date="2019" name="Int. J. Syst. Evol. Microbiol.">
        <title>The Global Catalogue of Microorganisms (GCM) 10K type strain sequencing project: providing services to taxonomists for standard genome sequencing and annotation.</title>
        <authorList>
            <consortium name="The Broad Institute Genomics Platform"/>
            <consortium name="The Broad Institute Genome Sequencing Center for Infectious Disease"/>
            <person name="Wu L."/>
            <person name="Ma J."/>
        </authorList>
    </citation>
    <scope>NUCLEOTIDE SEQUENCE [LARGE SCALE GENOMIC DNA]</scope>
    <source>
        <strain evidence="2">CGMCC 1.19062</strain>
    </source>
</reference>